<dbReference type="PANTHER" id="PTHR33572">
    <property type="entry name" value="SPORE DEVELOPMENT REGULATOR VOSA"/>
    <property type="match status" value="1"/>
</dbReference>
<sequence length="323" mass="35631">MASSTGSYLDMPFLQSGRHSSSLPYLGGGELPLAAQDSPPHHHAETYGDPQRQLTLRQAPMHARVAIGKEKDRKPIDPPPIVQLLDKRNHGKSGLYDSPYLFMTSSLVSENYGESSDKDQELPSNYLVGSLVSSIHRLRDTDNVEGGFFVFGDLSVKREGRFRLRFTLYERDESSSSPSFYFVSELITNVFTVFSTKLFPGMADSTQLTRTFSNQGVKVRLRKDSSGMAARKRNRGVADVTDEFLDRQAKRSSYDRELPLNNYAVSDLGHMDPLHGVVSTAPPTSFLVAADAMSSSSSTPSRTAGLGMPLSASGYYFTGAHYY</sequence>
<keyword evidence="3" id="KW-0805">Transcription regulation</keyword>
<dbReference type="Gene3D" id="2.60.40.3960">
    <property type="entry name" value="Velvet domain"/>
    <property type="match status" value="1"/>
</dbReference>
<dbReference type="AlphaFoldDB" id="A0A8H4LXN5"/>
<dbReference type="GO" id="GO:0005634">
    <property type="term" value="C:nucleus"/>
    <property type="evidence" value="ECO:0007669"/>
    <property type="project" value="UniProtKB-SubCell"/>
</dbReference>
<evidence type="ECO:0000256" key="2">
    <source>
        <dbReference type="ARBA" id="ARBA00022969"/>
    </source>
</evidence>
<name>A0A8H4LXN5_9HYPO</name>
<evidence type="ECO:0000256" key="5">
    <source>
        <dbReference type="ARBA" id="ARBA00023242"/>
    </source>
</evidence>
<reference evidence="8 9" key="1">
    <citation type="journal article" date="2020" name="Genome Biol. Evol.">
        <title>A new high-quality draft genome assembly of the Chinese cordyceps Ophiocordyceps sinensis.</title>
        <authorList>
            <person name="Shu R."/>
            <person name="Zhang J."/>
            <person name="Meng Q."/>
            <person name="Zhang H."/>
            <person name="Zhou G."/>
            <person name="Li M."/>
            <person name="Wu P."/>
            <person name="Zhao Y."/>
            <person name="Chen C."/>
            <person name="Qin Q."/>
        </authorList>
    </citation>
    <scope>NUCLEOTIDE SEQUENCE [LARGE SCALE GENOMIC DNA]</scope>
    <source>
        <strain evidence="8 9">IOZ07</strain>
    </source>
</reference>
<dbReference type="InterPro" id="IPR037525">
    <property type="entry name" value="Velvet_dom"/>
</dbReference>
<keyword evidence="2" id="KW-0749">Sporulation</keyword>
<evidence type="ECO:0000256" key="1">
    <source>
        <dbReference type="ARBA" id="ARBA00004123"/>
    </source>
</evidence>
<evidence type="ECO:0000259" key="7">
    <source>
        <dbReference type="PROSITE" id="PS51821"/>
    </source>
</evidence>
<proteinExistence type="predicted"/>
<accession>A0A8H4LXN5</accession>
<dbReference type="Proteomes" id="UP000557566">
    <property type="component" value="Unassembled WGS sequence"/>
</dbReference>
<protein>
    <recommendedName>
        <fullName evidence="7">Velvet domain-containing protein</fullName>
    </recommendedName>
</protein>
<dbReference type="InterPro" id="IPR021740">
    <property type="entry name" value="Velvet"/>
</dbReference>
<feature type="region of interest" description="Disordered" evidence="6">
    <location>
        <begin position="25"/>
        <end position="50"/>
    </location>
</feature>
<dbReference type="EMBL" id="JAAVMX010000006">
    <property type="protein sequence ID" value="KAF4507389.1"/>
    <property type="molecule type" value="Genomic_DNA"/>
</dbReference>
<dbReference type="InterPro" id="IPR038491">
    <property type="entry name" value="Velvet_dom_sf"/>
</dbReference>
<evidence type="ECO:0000313" key="9">
    <source>
        <dbReference type="Proteomes" id="UP000557566"/>
    </source>
</evidence>
<evidence type="ECO:0000256" key="4">
    <source>
        <dbReference type="ARBA" id="ARBA00023163"/>
    </source>
</evidence>
<organism evidence="8 9">
    <name type="scientific">Ophiocordyceps sinensis</name>
    <dbReference type="NCBI Taxonomy" id="72228"/>
    <lineage>
        <taxon>Eukaryota</taxon>
        <taxon>Fungi</taxon>
        <taxon>Dikarya</taxon>
        <taxon>Ascomycota</taxon>
        <taxon>Pezizomycotina</taxon>
        <taxon>Sordariomycetes</taxon>
        <taxon>Hypocreomycetidae</taxon>
        <taxon>Hypocreales</taxon>
        <taxon>Ophiocordycipitaceae</taxon>
        <taxon>Ophiocordyceps</taxon>
    </lineage>
</organism>
<keyword evidence="5" id="KW-0539">Nucleus</keyword>
<comment type="caution">
    <text evidence="8">The sequence shown here is derived from an EMBL/GenBank/DDBJ whole genome shotgun (WGS) entry which is preliminary data.</text>
</comment>
<dbReference type="GO" id="GO:0030435">
    <property type="term" value="P:sporulation resulting in formation of a cellular spore"/>
    <property type="evidence" value="ECO:0007669"/>
    <property type="project" value="UniProtKB-KW"/>
</dbReference>
<feature type="domain" description="Velvet" evidence="7">
    <location>
        <begin position="48"/>
        <end position="222"/>
    </location>
</feature>
<comment type="subcellular location">
    <subcellularLocation>
        <location evidence="1">Nucleus</location>
    </subcellularLocation>
</comment>
<evidence type="ECO:0000313" key="8">
    <source>
        <dbReference type="EMBL" id="KAF4507389.1"/>
    </source>
</evidence>
<evidence type="ECO:0000256" key="3">
    <source>
        <dbReference type="ARBA" id="ARBA00023015"/>
    </source>
</evidence>
<dbReference type="Pfam" id="PF11754">
    <property type="entry name" value="Velvet"/>
    <property type="match status" value="2"/>
</dbReference>
<dbReference type="PROSITE" id="PS51821">
    <property type="entry name" value="VELVET"/>
    <property type="match status" value="1"/>
</dbReference>
<gene>
    <name evidence="8" type="ORF">G6O67_006030</name>
</gene>
<keyword evidence="4" id="KW-0804">Transcription</keyword>
<dbReference type="OrthoDB" id="443318at2759"/>
<keyword evidence="9" id="KW-1185">Reference proteome</keyword>
<evidence type="ECO:0000256" key="6">
    <source>
        <dbReference type="SAM" id="MobiDB-lite"/>
    </source>
</evidence>
<dbReference type="PANTHER" id="PTHR33572:SF18">
    <property type="entry name" value="SPORE DEVELOPMENT REGULATOR VOSA"/>
    <property type="match status" value="1"/>
</dbReference>